<dbReference type="GO" id="GO:0005886">
    <property type="term" value="C:plasma membrane"/>
    <property type="evidence" value="ECO:0007669"/>
    <property type="project" value="TreeGrafter"/>
</dbReference>
<organism evidence="6 7">
    <name type="scientific">Paraburkholderia guartelaensis</name>
    <dbReference type="NCBI Taxonomy" id="2546446"/>
    <lineage>
        <taxon>Bacteria</taxon>
        <taxon>Pseudomonadati</taxon>
        <taxon>Pseudomonadota</taxon>
        <taxon>Betaproteobacteria</taxon>
        <taxon>Burkholderiales</taxon>
        <taxon>Burkholderiaceae</taxon>
        <taxon>Paraburkholderia</taxon>
    </lineage>
</organism>
<feature type="transmembrane region" description="Helical" evidence="4">
    <location>
        <begin position="161"/>
        <end position="183"/>
    </location>
</feature>
<feature type="transmembrane region" description="Helical" evidence="4">
    <location>
        <begin position="114"/>
        <end position="140"/>
    </location>
</feature>
<feature type="transmembrane region" description="Helical" evidence="4">
    <location>
        <begin position="389"/>
        <end position="408"/>
    </location>
</feature>
<evidence type="ECO:0000256" key="3">
    <source>
        <dbReference type="ARBA" id="ARBA00023136"/>
    </source>
</evidence>
<accession>A0A4R5LJF0</accession>
<dbReference type="RefSeq" id="WP_133181654.1">
    <property type="nucleotide sequence ID" value="NZ_SMOD01000004.1"/>
</dbReference>
<evidence type="ECO:0000313" key="6">
    <source>
        <dbReference type="EMBL" id="TDG09670.1"/>
    </source>
</evidence>
<protein>
    <submittedName>
        <fullName evidence="6">MFS transporter</fullName>
    </submittedName>
</protein>
<dbReference type="InterPro" id="IPR036259">
    <property type="entry name" value="MFS_trans_sf"/>
</dbReference>
<dbReference type="AlphaFoldDB" id="A0A4R5LJF0"/>
<feature type="transmembrane region" description="Helical" evidence="4">
    <location>
        <begin position="189"/>
        <end position="211"/>
    </location>
</feature>
<sequence length="420" mass="44099">METSLDKRALPGAAAGSSAAASAPAAGAVQRTVYSVLGAISFSHLLNDMIQSLILAIYPMLKDNFSLSFTQIGLITLTYQITASMLQPLVGFFTDKRPLPYSLPVGMGFTLCGLLLMSVAPTFGVLLVAAALVGCGSSVFHPESSRVARMASGGRHGLAQSLFQVGGNAGTSLGPLLAAAIVIPHGQRSIAWFSAAALVGMVVLTQIGRWYKAHPAMKKKRTEVPHVALSRSRVAGAIGVLVLLVFSKYFYLASINSYFTFYLIDRFHLSVQAAQIHLFVFLAAVAAGTIIGGPVGDRIGRKYVIWVSILGVAPFTLLLPYANLFWTGVLTVIIGVVLASAFSAILVYAQELIPGKVGMVAGLFFGFAFGLGGIGAAVLGQLADATSIGFVYKVCSFLPLIGILTVLLPDVEGKRAKKTA</sequence>
<dbReference type="PANTHER" id="PTHR43129">
    <property type="entry name" value="FOSMIDOMYCIN RESISTANCE PROTEIN"/>
    <property type="match status" value="1"/>
</dbReference>
<dbReference type="CDD" id="cd17478">
    <property type="entry name" value="MFS_FsR"/>
    <property type="match status" value="1"/>
</dbReference>
<feature type="transmembrane region" description="Helical" evidence="4">
    <location>
        <begin position="303"/>
        <end position="322"/>
    </location>
</feature>
<dbReference type="GO" id="GO:0022857">
    <property type="term" value="F:transmembrane transporter activity"/>
    <property type="evidence" value="ECO:0007669"/>
    <property type="project" value="InterPro"/>
</dbReference>
<dbReference type="PANTHER" id="PTHR43129:SF1">
    <property type="entry name" value="FOSMIDOMYCIN RESISTANCE PROTEIN"/>
    <property type="match status" value="1"/>
</dbReference>
<feature type="transmembrane region" description="Helical" evidence="4">
    <location>
        <begin position="328"/>
        <end position="348"/>
    </location>
</feature>
<evidence type="ECO:0000256" key="2">
    <source>
        <dbReference type="ARBA" id="ARBA00022989"/>
    </source>
</evidence>
<feature type="domain" description="Major facilitator superfamily (MFS) profile" evidence="5">
    <location>
        <begin position="36"/>
        <end position="414"/>
    </location>
</feature>
<reference evidence="6 7" key="1">
    <citation type="submission" date="2019-03" db="EMBL/GenBank/DDBJ databases">
        <title>Paraburkholderia sp. isolated from native Mimosa gymnas in Guartela State Park, Brazil.</title>
        <authorList>
            <person name="Paulitsch F."/>
            <person name="Hungria M."/>
            <person name="Delamuta J.R.M."/>
            <person name="Ribeiro R.A."/>
            <person name="Dall'Agnol R."/>
            <person name="Silva J.S.B."/>
        </authorList>
    </citation>
    <scope>NUCLEOTIDE SEQUENCE [LARGE SCALE GENOMIC DNA]</scope>
    <source>
        <strain evidence="6 7">CNPSo 3008</strain>
    </source>
</reference>
<gene>
    <name evidence="6" type="ORF">E1N52_07765</name>
</gene>
<keyword evidence="3 4" id="KW-0472">Membrane</keyword>
<evidence type="ECO:0000313" key="7">
    <source>
        <dbReference type="Proteomes" id="UP000295606"/>
    </source>
</evidence>
<feature type="transmembrane region" description="Helical" evidence="4">
    <location>
        <begin position="232"/>
        <end position="252"/>
    </location>
</feature>
<dbReference type="InterPro" id="IPR020846">
    <property type="entry name" value="MFS_dom"/>
</dbReference>
<dbReference type="OrthoDB" id="9770492at2"/>
<feature type="transmembrane region" description="Helical" evidence="4">
    <location>
        <begin position="272"/>
        <end position="291"/>
    </location>
</feature>
<dbReference type="Proteomes" id="UP000295606">
    <property type="component" value="Unassembled WGS sequence"/>
</dbReference>
<dbReference type="SUPFAM" id="SSF103473">
    <property type="entry name" value="MFS general substrate transporter"/>
    <property type="match status" value="1"/>
</dbReference>
<dbReference type="PROSITE" id="PS50850">
    <property type="entry name" value="MFS"/>
    <property type="match status" value="1"/>
</dbReference>
<name>A0A4R5LJF0_9BURK</name>
<dbReference type="Pfam" id="PF07690">
    <property type="entry name" value="MFS_1"/>
    <property type="match status" value="1"/>
</dbReference>
<evidence type="ECO:0000256" key="1">
    <source>
        <dbReference type="ARBA" id="ARBA00022692"/>
    </source>
</evidence>
<dbReference type="Gene3D" id="1.20.1250.20">
    <property type="entry name" value="MFS general substrate transporter like domains"/>
    <property type="match status" value="2"/>
</dbReference>
<feature type="transmembrane region" description="Helical" evidence="4">
    <location>
        <begin position="360"/>
        <end position="383"/>
    </location>
</feature>
<feature type="transmembrane region" description="Helical" evidence="4">
    <location>
        <begin position="72"/>
        <end position="94"/>
    </location>
</feature>
<dbReference type="InterPro" id="IPR011701">
    <property type="entry name" value="MFS"/>
</dbReference>
<evidence type="ECO:0000256" key="4">
    <source>
        <dbReference type="SAM" id="Phobius"/>
    </source>
</evidence>
<dbReference type="EMBL" id="SMOD01000004">
    <property type="protein sequence ID" value="TDG09670.1"/>
    <property type="molecule type" value="Genomic_DNA"/>
</dbReference>
<keyword evidence="1 4" id="KW-0812">Transmembrane</keyword>
<comment type="caution">
    <text evidence="6">The sequence shown here is derived from an EMBL/GenBank/DDBJ whole genome shotgun (WGS) entry which is preliminary data.</text>
</comment>
<evidence type="ECO:0000259" key="5">
    <source>
        <dbReference type="PROSITE" id="PS50850"/>
    </source>
</evidence>
<proteinExistence type="predicted"/>
<keyword evidence="2 4" id="KW-1133">Transmembrane helix</keyword>